<evidence type="ECO:0000313" key="3">
    <source>
        <dbReference type="EMBL" id="OUC45729.1"/>
    </source>
</evidence>
<organism evidence="3 4">
    <name type="scientific">Trichinella nativa</name>
    <dbReference type="NCBI Taxonomy" id="6335"/>
    <lineage>
        <taxon>Eukaryota</taxon>
        <taxon>Metazoa</taxon>
        <taxon>Ecdysozoa</taxon>
        <taxon>Nematoda</taxon>
        <taxon>Enoplea</taxon>
        <taxon>Dorylaimia</taxon>
        <taxon>Trichinellida</taxon>
        <taxon>Trichinellidae</taxon>
        <taxon>Trichinella</taxon>
    </lineage>
</organism>
<dbReference type="InterPro" id="IPR000718">
    <property type="entry name" value="Peptidase_M13"/>
</dbReference>
<reference evidence="3 4" key="1">
    <citation type="submission" date="2015-04" db="EMBL/GenBank/DDBJ databases">
        <title>Draft genome of the roundworm Trichinella nativa.</title>
        <authorList>
            <person name="Mitreva M."/>
        </authorList>
    </citation>
    <scope>NUCLEOTIDE SEQUENCE [LARGE SCALE GENOMIC DNA]</scope>
    <source>
        <strain evidence="3 4">ISS45</strain>
    </source>
</reference>
<dbReference type="EMBL" id="LVZM01008608">
    <property type="protein sequence ID" value="OUC45729.1"/>
    <property type="molecule type" value="Genomic_DNA"/>
</dbReference>
<feature type="non-terminal residue" evidence="3">
    <location>
        <position position="1"/>
    </location>
</feature>
<accession>A0A1Y3EQB5</accession>
<dbReference type="InterPro" id="IPR024079">
    <property type="entry name" value="MetalloPept_cat_dom_sf"/>
</dbReference>
<dbReference type="Gene3D" id="3.40.390.10">
    <property type="entry name" value="Collagenase (Catalytic Domain)"/>
    <property type="match status" value="1"/>
</dbReference>
<dbReference type="Pfam" id="PF05649">
    <property type="entry name" value="Peptidase_M13_N"/>
    <property type="match status" value="1"/>
</dbReference>
<dbReference type="InterPro" id="IPR008753">
    <property type="entry name" value="Peptidase_M13_N"/>
</dbReference>
<dbReference type="SUPFAM" id="SSF55486">
    <property type="entry name" value="Metalloproteases ('zincins'), catalytic domain"/>
    <property type="match status" value="1"/>
</dbReference>
<feature type="domain" description="Peptidase M13 N-terminal" evidence="2">
    <location>
        <begin position="1"/>
        <end position="104"/>
    </location>
</feature>
<dbReference type="PROSITE" id="PS51885">
    <property type="entry name" value="NEPRILYSIN"/>
    <property type="match status" value="1"/>
</dbReference>
<proteinExistence type="inferred from homology"/>
<dbReference type="Gene3D" id="1.10.1380.10">
    <property type="entry name" value="Neutral endopeptidase , domain2"/>
    <property type="match status" value="1"/>
</dbReference>
<gene>
    <name evidence="3" type="ORF">D917_08260</name>
</gene>
<sequence length="106" mass="11995">YACGSWIKLTKIPDAHARISAFTVLNDENVSKLRKHLDEFVPTSNTSKSIELIKTVYDTCLDEQGIENAGVKPLIDFHNELFKNVKKESVEQLLINMLLKYGLSTL</sequence>
<comment type="similarity">
    <text evidence="1">Belongs to the peptidase M13 family.</text>
</comment>
<comment type="caution">
    <text evidence="3">The sequence shown here is derived from an EMBL/GenBank/DDBJ whole genome shotgun (WGS) entry which is preliminary data.</text>
</comment>
<dbReference type="Proteomes" id="UP000243006">
    <property type="component" value="Unassembled WGS sequence"/>
</dbReference>
<dbReference type="AlphaFoldDB" id="A0A1Y3EQB5"/>
<name>A0A1Y3EQB5_9BILA</name>
<evidence type="ECO:0000256" key="1">
    <source>
        <dbReference type="ARBA" id="ARBA00007357"/>
    </source>
</evidence>
<dbReference type="GO" id="GO:0006508">
    <property type="term" value="P:proteolysis"/>
    <property type="evidence" value="ECO:0007669"/>
    <property type="project" value="InterPro"/>
</dbReference>
<evidence type="ECO:0000313" key="4">
    <source>
        <dbReference type="Proteomes" id="UP000243006"/>
    </source>
</evidence>
<protein>
    <recommendedName>
        <fullName evidence="2">Peptidase M13 N-terminal domain-containing protein</fullName>
    </recommendedName>
</protein>
<evidence type="ECO:0000259" key="2">
    <source>
        <dbReference type="Pfam" id="PF05649"/>
    </source>
</evidence>
<feature type="non-terminal residue" evidence="3">
    <location>
        <position position="106"/>
    </location>
</feature>
<dbReference type="InterPro" id="IPR042089">
    <property type="entry name" value="Peptidase_M13_dom_2"/>
</dbReference>
<dbReference type="GO" id="GO:0004222">
    <property type="term" value="F:metalloendopeptidase activity"/>
    <property type="evidence" value="ECO:0007669"/>
    <property type="project" value="InterPro"/>
</dbReference>